<feature type="transmembrane region" description="Helical" evidence="5">
    <location>
        <begin position="317"/>
        <end position="338"/>
    </location>
</feature>
<keyword evidence="2 5" id="KW-0812">Transmembrane</keyword>
<evidence type="ECO:0000256" key="2">
    <source>
        <dbReference type="ARBA" id="ARBA00022692"/>
    </source>
</evidence>
<feature type="transmembrane region" description="Helical" evidence="5">
    <location>
        <begin position="193"/>
        <end position="214"/>
    </location>
</feature>
<dbReference type="PANTHER" id="PTHR23501">
    <property type="entry name" value="MAJOR FACILITATOR SUPERFAMILY"/>
    <property type="match status" value="1"/>
</dbReference>
<feature type="transmembrane region" description="Helical" evidence="5">
    <location>
        <begin position="344"/>
        <end position="370"/>
    </location>
</feature>
<evidence type="ECO:0000256" key="3">
    <source>
        <dbReference type="ARBA" id="ARBA00022989"/>
    </source>
</evidence>
<keyword evidence="3 5" id="KW-1133">Transmembrane helix</keyword>
<dbReference type="InterPro" id="IPR011701">
    <property type="entry name" value="MFS"/>
</dbReference>
<keyword evidence="8" id="KW-1185">Reference proteome</keyword>
<evidence type="ECO:0000313" key="8">
    <source>
        <dbReference type="Proteomes" id="UP000824504"/>
    </source>
</evidence>
<dbReference type="Pfam" id="PF07690">
    <property type="entry name" value="MFS_1"/>
    <property type="match status" value="1"/>
</dbReference>
<feature type="transmembrane region" description="Helical" evidence="5">
    <location>
        <begin position="254"/>
        <end position="276"/>
    </location>
</feature>
<dbReference type="PROSITE" id="PS50850">
    <property type="entry name" value="MFS"/>
    <property type="match status" value="1"/>
</dbReference>
<dbReference type="EMBL" id="CP079216">
    <property type="protein sequence ID" value="QXT63704.1"/>
    <property type="molecule type" value="Genomic_DNA"/>
</dbReference>
<sequence>MQQRTALIVGIMLAVLAAAFQTIGLATALPTIMNHFGAAQLYPWAFTTIVTGMLVATVVAGRVADTRGPAWPMYVGFAMFLVGLVLGMTAPNVWLILLARLVQGLGAGALNLTLSVVVAHGFPAEQRPRAMALVSFCWLLPAFVGPPFAAWLTHHSWRLVFAAMIPLVLVSVLCTLPGVRAVQASFVPDEEEVPPVAVGPLASVALAPSLILLAGQGLGVWSVVTAVVGAGLLAWGLPRILAPAARGFGAGLPSVVLTRALQAGSFFAAETILLVVLQDLRGLSPLEVGFALTVGSLGWFVGSWLQAQGWVPLSRDGFVTAGAVLSALGIGWLTVFAWNLQIPLVAGLLGWVVGGIGMGLTMPSTAVATMTLSGSFEQGRNQSSLQVAESVGNSVVTAVAGAIYTALLLADPLQLAYTTALGAVLVLSVASVLASRRIGHIANELRAG</sequence>
<feature type="transmembrane region" description="Helical" evidence="5">
    <location>
        <begin position="220"/>
        <end position="242"/>
    </location>
</feature>
<feature type="transmembrane region" description="Helical" evidence="5">
    <location>
        <begin position="415"/>
        <end position="434"/>
    </location>
</feature>
<proteinExistence type="predicted"/>
<feature type="transmembrane region" description="Helical" evidence="5">
    <location>
        <begin position="288"/>
        <end position="305"/>
    </location>
</feature>
<evidence type="ECO:0000313" key="7">
    <source>
        <dbReference type="EMBL" id="QXT63704.1"/>
    </source>
</evidence>
<protein>
    <submittedName>
        <fullName evidence="7">MFS transporter</fullName>
    </submittedName>
</protein>
<evidence type="ECO:0000256" key="5">
    <source>
        <dbReference type="SAM" id="Phobius"/>
    </source>
</evidence>
<name>A0ABX8SRA7_9ACTN</name>
<dbReference type="InterPro" id="IPR020846">
    <property type="entry name" value="MFS_dom"/>
</dbReference>
<evidence type="ECO:0000256" key="1">
    <source>
        <dbReference type="ARBA" id="ARBA00004141"/>
    </source>
</evidence>
<organism evidence="7 8">
    <name type="scientific">Tessaracoccus palaemonis</name>
    <dbReference type="NCBI Taxonomy" id="2829499"/>
    <lineage>
        <taxon>Bacteria</taxon>
        <taxon>Bacillati</taxon>
        <taxon>Actinomycetota</taxon>
        <taxon>Actinomycetes</taxon>
        <taxon>Propionibacteriales</taxon>
        <taxon>Propionibacteriaceae</taxon>
        <taxon>Tessaracoccus</taxon>
    </lineage>
</organism>
<dbReference type="RefSeq" id="WP_219083631.1">
    <property type="nucleotide sequence ID" value="NZ_CP079216.1"/>
</dbReference>
<gene>
    <name evidence="7" type="ORF">KDB89_04295</name>
</gene>
<reference evidence="7 8" key="1">
    <citation type="submission" date="2021-07" db="EMBL/GenBank/DDBJ databases">
        <title>complete genome sequencing of Tessaracoccus sp.J1M15.</title>
        <authorList>
            <person name="Bae J.-W."/>
            <person name="Kim D.-y."/>
        </authorList>
    </citation>
    <scope>NUCLEOTIDE SEQUENCE [LARGE SCALE GENOMIC DNA]</scope>
    <source>
        <strain evidence="7 8">J1M15</strain>
    </source>
</reference>
<keyword evidence="4 5" id="KW-0472">Membrane</keyword>
<evidence type="ECO:0000256" key="4">
    <source>
        <dbReference type="ARBA" id="ARBA00023136"/>
    </source>
</evidence>
<feature type="transmembrane region" description="Helical" evidence="5">
    <location>
        <begin position="159"/>
        <end position="181"/>
    </location>
</feature>
<feature type="domain" description="Major facilitator superfamily (MFS) profile" evidence="6">
    <location>
        <begin position="7"/>
        <end position="446"/>
    </location>
</feature>
<dbReference type="PANTHER" id="PTHR23501:SF154">
    <property type="entry name" value="MULTIDRUG-EFFLUX TRANSPORTER RV1634-RELATED"/>
    <property type="match status" value="1"/>
</dbReference>
<feature type="transmembrane region" description="Helical" evidence="5">
    <location>
        <begin position="130"/>
        <end position="153"/>
    </location>
</feature>
<dbReference type="Proteomes" id="UP000824504">
    <property type="component" value="Chromosome"/>
</dbReference>
<feature type="transmembrane region" description="Helical" evidence="5">
    <location>
        <begin position="71"/>
        <end position="88"/>
    </location>
</feature>
<comment type="subcellular location">
    <subcellularLocation>
        <location evidence="1">Membrane</location>
        <topology evidence="1">Multi-pass membrane protein</topology>
    </subcellularLocation>
</comment>
<evidence type="ECO:0000259" key="6">
    <source>
        <dbReference type="PROSITE" id="PS50850"/>
    </source>
</evidence>
<feature type="transmembrane region" description="Helical" evidence="5">
    <location>
        <begin position="44"/>
        <end position="64"/>
    </location>
</feature>
<accession>A0ABX8SRA7</accession>